<dbReference type="OrthoDB" id="8816075at2"/>
<protein>
    <submittedName>
        <fullName evidence="1">Uncharacterized protein</fullName>
    </submittedName>
</protein>
<dbReference type="Proteomes" id="UP000199317">
    <property type="component" value="Unassembled WGS sequence"/>
</dbReference>
<keyword evidence="2" id="KW-1185">Reference proteome</keyword>
<gene>
    <name evidence="1" type="ORF">SAMN04489708_11786</name>
</gene>
<name>A0A1H0U203_9BURK</name>
<reference evidence="2" key="1">
    <citation type="submission" date="2016-10" db="EMBL/GenBank/DDBJ databases">
        <authorList>
            <person name="Varghese N."/>
            <person name="Submissions S."/>
        </authorList>
    </citation>
    <scope>NUCLEOTIDE SEQUENCE [LARGE SCALE GENOMIC DNA]</scope>
    <source>
        <strain evidence="2">DSM 17101</strain>
    </source>
</reference>
<organism evidence="1 2">
    <name type="scientific">Paracidovorax cattleyae</name>
    <dbReference type="NCBI Taxonomy" id="80868"/>
    <lineage>
        <taxon>Bacteria</taxon>
        <taxon>Pseudomonadati</taxon>
        <taxon>Pseudomonadota</taxon>
        <taxon>Betaproteobacteria</taxon>
        <taxon>Burkholderiales</taxon>
        <taxon>Comamonadaceae</taxon>
        <taxon>Paracidovorax</taxon>
    </lineage>
</organism>
<dbReference type="EMBL" id="FNJL01000017">
    <property type="protein sequence ID" value="SDP60332.1"/>
    <property type="molecule type" value="Genomic_DNA"/>
</dbReference>
<sequence length="125" mass="13823">MTVMAFTPEQMEHASLEEAQRWIVQVARRWFRLEAQEFPDEEALTPEQVTACLYMVHRAGRLAGLEDGAALILTGFDALRAMHCGIDGNLGEMIDFCVRMARGGNMALAHASVERALALARPVPP</sequence>
<evidence type="ECO:0000313" key="1">
    <source>
        <dbReference type="EMBL" id="SDP60332.1"/>
    </source>
</evidence>
<evidence type="ECO:0000313" key="2">
    <source>
        <dbReference type="Proteomes" id="UP000199317"/>
    </source>
</evidence>
<dbReference type="AlphaFoldDB" id="A0A1H0U203"/>
<proteinExistence type="predicted"/>
<dbReference type="RefSeq" id="WP_092835639.1">
    <property type="nucleotide sequence ID" value="NZ_FNJL01000017.1"/>
</dbReference>
<accession>A0A1H0U203</accession>